<name>A0AAN9LQT0_CANGL</name>
<evidence type="ECO:0000259" key="2">
    <source>
        <dbReference type="Pfam" id="PF25084"/>
    </source>
</evidence>
<accession>A0AAN9LQT0</accession>
<dbReference type="InterPro" id="IPR056764">
    <property type="entry name" value="LbH_EIF2B3/5"/>
</dbReference>
<dbReference type="InterPro" id="IPR051956">
    <property type="entry name" value="eIF2B_epsilon"/>
</dbReference>
<keyword evidence="4" id="KW-1185">Reference proteome</keyword>
<dbReference type="PANTHER" id="PTHR45887:SF1">
    <property type="entry name" value="TRANSLATION INITIATION FACTOR EIF-2B SUBUNIT EPSILON"/>
    <property type="match status" value="1"/>
</dbReference>
<dbReference type="Gene3D" id="2.160.10.10">
    <property type="entry name" value="Hexapeptide repeat proteins"/>
    <property type="match status" value="1"/>
</dbReference>
<evidence type="ECO:0000256" key="1">
    <source>
        <dbReference type="ARBA" id="ARBA00022490"/>
    </source>
</evidence>
<dbReference type="GO" id="GO:0031369">
    <property type="term" value="F:translation initiation factor binding"/>
    <property type="evidence" value="ECO:0007669"/>
    <property type="project" value="TreeGrafter"/>
</dbReference>
<dbReference type="Proteomes" id="UP001367508">
    <property type="component" value="Unassembled WGS sequence"/>
</dbReference>
<gene>
    <name evidence="3" type="ORF">VNO77_18440</name>
</gene>
<comment type="caution">
    <text evidence="3">The sequence shown here is derived from an EMBL/GenBank/DDBJ whole genome shotgun (WGS) entry which is preliminary data.</text>
</comment>
<dbReference type="GO" id="GO:0003743">
    <property type="term" value="F:translation initiation factor activity"/>
    <property type="evidence" value="ECO:0007669"/>
    <property type="project" value="TreeGrafter"/>
</dbReference>
<keyword evidence="1" id="KW-0963">Cytoplasm</keyword>
<dbReference type="EMBL" id="JAYMYQ010000004">
    <property type="protein sequence ID" value="KAK7337853.1"/>
    <property type="molecule type" value="Genomic_DNA"/>
</dbReference>
<proteinExistence type="predicted"/>
<evidence type="ECO:0000313" key="3">
    <source>
        <dbReference type="EMBL" id="KAK7337853.1"/>
    </source>
</evidence>
<dbReference type="PANTHER" id="PTHR45887">
    <property type="entry name" value="TRANSLATION INITIATION FACTOR EIF-2B SUBUNIT EPSILON"/>
    <property type="match status" value="1"/>
</dbReference>
<protein>
    <recommendedName>
        <fullName evidence="2">EIF2B subunit epsilon/gamma LbH domain-containing protein</fullName>
    </recommendedName>
</protein>
<dbReference type="Pfam" id="PF25084">
    <property type="entry name" value="LbH_EIF2B"/>
    <property type="match status" value="1"/>
</dbReference>
<reference evidence="3 4" key="1">
    <citation type="submission" date="2024-01" db="EMBL/GenBank/DDBJ databases">
        <title>The genomes of 5 underutilized Papilionoideae crops provide insights into root nodulation and disease resistanc.</title>
        <authorList>
            <person name="Jiang F."/>
        </authorList>
    </citation>
    <scope>NUCLEOTIDE SEQUENCE [LARGE SCALE GENOMIC DNA]</scope>
    <source>
        <strain evidence="3">LVBAO_FW01</strain>
        <tissue evidence="3">Leaves</tissue>
    </source>
</reference>
<dbReference type="SUPFAM" id="SSF51161">
    <property type="entry name" value="Trimeric LpxA-like enzymes"/>
    <property type="match status" value="1"/>
</dbReference>
<organism evidence="3 4">
    <name type="scientific">Canavalia gladiata</name>
    <name type="common">Sword bean</name>
    <name type="synonym">Dolichos gladiatus</name>
    <dbReference type="NCBI Taxonomy" id="3824"/>
    <lineage>
        <taxon>Eukaryota</taxon>
        <taxon>Viridiplantae</taxon>
        <taxon>Streptophyta</taxon>
        <taxon>Embryophyta</taxon>
        <taxon>Tracheophyta</taxon>
        <taxon>Spermatophyta</taxon>
        <taxon>Magnoliopsida</taxon>
        <taxon>eudicotyledons</taxon>
        <taxon>Gunneridae</taxon>
        <taxon>Pentapetalae</taxon>
        <taxon>rosids</taxon>
        <taxon>fabids</taxon>
        <taxon>Fabales</taxon>
        <taxon>Fabaceae</taxon>
        <taxon>Papilionoideae</taxon>
        <taxon>50 kb inversion clade</taxon>
        <taxon>NPAAA clade</taxon>
        <taxon>indigoferoid/millettioid clade</taxon>
        <taxon>Phaseoleae</taxon>
        <taxon>Canavalia</taxon>
    </lineage>
</organism>
<dbReference type="AlphaFoldDB" id="A0AAN9LQT0"/>
<dbReference type="InterPro" id="IPR011004">
    <property type="entry name" value="Trimer_LpxA-like_sf"/>
</dbReference>
<feature type="domain" description="EIF2B subunit epsilon/gamma LbH" evidence="2">
    <location>
        <begin position="19"/>
        <end position="81"/>
    </location>
</feature>
<dbReference type="GO" id="GO:0005085">
    <property type="term" value="F:guanyl-nucleotide exchange factor activity"/>
    <property type="evidence" value="ECO:0007669"/>
    <property type="project" value="TreeGrafter"/>
</dbReference>
<evidence type="ECO:0000313" key="4">
    <source>
        <dbReference type="Proteomes" id="UP001367508"/>
    </source>
</evidence>
<dbReference type="GO" id="GO:0005851">
    <property type="term" value="C:eukaryotic translation initiation factor 2B complex"/>
    <property type="evidence" value="ECO:0007669"/>
    <property type="project" value="TreeGrafter"/>
</dbReference>
<sequence length="244" mass="26650">MKFGKSATRFERQFVYRASGCRIGSNVLIEGCYIWDKIIIEDGCKLQHAIVCDGVTIKSGAILEPGVVLSFKVIVGQEFVVPPYSKVFLLQQPIEEDSDEELEYADSTSAITSKVDKSEVGIASQVLETHFSPASEVSSSCIGTLLPASISLYFSSSKHWLRQSVNSIACLFLCALTCLPSFHTTSNNKTSIAGVGHVRSACEGGHEEEWRHSVATIPADKIVKAKEIMEDDLELTRDGSFLPP</sequence>